<evidence type="ECO:0000313" key="2">
    <source>
        <dbReference type="Proteomes" id="UP000233551"/>
    </source>
</evidence>
<dbReference type="Proteomes" id="UP000233551">
    <property type="component" value="Unassembled WGS sequence"/>
</dbReference>
<gene>
    <name evidence="1" type="ORF">CRG98_016798</name>
</gene>
<accession>A0A2I0K2R9</accession>
<organism evidence="1 2">
    <name type="scientific">Punica granatum</name>
    <name type="common">Pomegranate</name>
    <dbReference type="NCBI Taxonomy" id="22663"/>
    <lineage>
        <taxon>Eukaryota</taxon>
        <taxon>Viridiplantae</taxon>
        <taxon>Streptophyta</taxon>
        <taxon>Embryophyta</taxon>
        <taxon>Tracheophyta</taxon>
        <taxon>Spermatophyta</taxon>
        <taxon>Magnoliopsida</taxon>
        <taxon>eudicotyledons</taxon>
        <taxon>Gunneridae</taxon>
        <taxon>Pentapetalae</taxon>
        <taxon>rosids</taxon>
        <taxon>malvids</taxon>
        <taxon>Myrtales</taxon>
        <taxon>Lythraceae</taxon>
        <taxon>Punica</taxon>
    </lineage>
</organism>
<keyword evidence="2" id="KW-1185">Reference proteome</keyword>
<protein>
    <submittedName>
        <fullName evidence="1">Uncharacterized protein</fullName>
    </submittedName>
</protein>
<proteinExistence type="predicted"/>
<sequence length="79" mass="8314">MVKVLAPAGLNNLVTGRAKTKSPPVLVFFNLDGAVDPLPMCSKPGTRDVIMAQQNLPHHAVSAGWTDLSVVSNDGDGFK</sequence>
<dbReference type="AlphaFoldDB" id="A0A2I0K2R9"/>
<name>A0A2I0K2R9_PUNGR</name>
<comment type="caution">
    <text evidence="1">The sequence shown here is derived from an EMBL/GenBank/DDBJ whole genome shotgun (WGS) entry which is preliminary data.</text>
</comment>
<dbReference type="EMBL" id="PGOL01000925">
    <property type="protein sequence ID" value="PKI62847.1"/>
    <property type="molecule type" value="Genomic_DNA"/>
</dbReference>
<reference evidence="1 2" key="1">
    <citation type="submission" date="2017-11" db="EMBL/GenBank/DDBJ databases">
        <title>De-novo sequencing of pomegranate (Punica granatum L.) genome.</title>
        <authorList>
            <person name="Akparov Z."/>
            <person name="Amiraslanov A."/>
            <person name="Hajiyeva S."/>
            <person name="Abbasov M."/>
            <person name="Kaur K."/>
            <person name="Hamwieh A."/>
            <person name="Solovyev V."/>
            <person name="Salamov A."/>
            <person name="Braich B."/>
            <person name="Kosarev P."/>
            <person name="Mahmoud A."/>
            <person name="Hajiyev E."/>
            <person name="Babayeva S."/>
            <person name="Izzatullayeva V."/>
            <person name="Mammadov A."/>
            <person name="Mammadov A."/>
            <person name="Sharifova S."/>
            <person name="Ojaghi J."/>
            <person name="Eynullazada K."/>
            <person name="Bayramov B."/>
            <person name="Abdulazimova A."/>
            <person name="Shahmuradov I."/>
        </authorList>
    </citation>
    <scope>NUCLEOTIDE SEQUENCE [LARGE SCALE GENOMIC DNA]</scope>
    <source>
        <strain evidence="2">cv. AG2017</strain>
        <tissue evidence="1">Leaf</tissue>
    </source>
</reference>
<evidence type="ECO:0000313" key="1">
    <source>
        <dbReference type="EMBL" id="PKI62847.1"/>
    </source>
</evidence>